<evidence type="ECO:0000313" key="3">
    <source>
        <dbReference type="Proteomes" id="UP000620124"/>
    </source>
</evidence>
<evidence type="ECO:0000256" key="1">
    <source>
        <dbReference type="SAM" id="Phobius"/>
    </source>
</evidence>
<keyword evidence="3" id="KW-1185">Reference proteome</keyword>
<proteinExistence type="predicted"/>
<accession>A0A8H7D1U5</accession>
<evidence type="ECO:0000313" key="2">
    <source>
        <dbReference type="EMBL" id="KAF7356337.1"/>
    </source>
</evidence>
<name>A0A8H7D1U5_9AGAR</name>
<feature type="transmembrane region" description="Helical" evidence="1">
    <location>
        <begin position="52"/>
        <end position="78"/>
    </location>
</feature>
<keyword evidence="1" id="KW-0812">Transmembrane</keyword>
<protein>
    <submittedName>
        <fullName evidence="2">Uncharacterized protein</fullName>
    </submittedName>
</protein>
<keyword evidence="1" id="KW-0472">Membrane</keyword>
<dbReference type="EMBL" id="JACAZI010000007">
    <property type="protein sequence ID" value="KAF7356337.1"/>
    <property type="molecule type" value="Genomic_DNA"/>
</dbReference>
<comment type="caution">
    <text evidence="2">The sequence shown here is derived from an EMBL/GenBank/DDBJ whole genome shotgun (WGS) entry which is preliminary data.</text>
</comment>
<reference evidence="2" key="1">
    <citation type="submission" date="2020-05" db="EMBL/GenBank/DDBJ databases">
        <title>Mycena genomes resolve the evolution of fungal bioluminescence.</title>
        <authorList>
            <person name="Tsai I.J."/>
        </authorList>
    </citation>
    <scope>NUCLEOTIDE SEQUENCE</scope>
    <source>
        <strain evidence="2">CCC161011</strain>
    </source>
</reference>
<dbReference type="OrthoDB" id="3067855at2759"/>
<organism evidence="2 3">
    <name type="scientific">Mycena venus</name>
    <dbReference type="NCBI Taxonomy" id="2733690"/>
    <lineage>
        <taxon>Eukaryota</taxon>
        <taxon>Fungi</taxon>
        <taxon>Dikarya</taxon>
        <taxon>Basidiomycota</taxon>
        <taxon>Agaricomycotina</taxon>
        <taxon>Agaricomycetes</taxon>
        <taxon>Agaricomycetidae</taxon>
        <taxon>Agaricales</taxon>
        <taxon>Marasmiineae</taxon>
        <taxon>Mycenaceae</taxon>
        <taxon>Mycena</taxon>
    </lineage>
</organism>
<dbReference type="AlphaFoldDB" id="A0A8H7D1U5"/>
<keyword evidence="1" id="KW-1133">Transmembrane helix</keyword>
<sequence>MPAPTQPPDFFALYIIFISTFPIRAMLPIHCYKTLPARDVLMPNILTSDAPLLILAPTLPTTANILVAVAVVVAALIYHTSPQRLTHILVTAIIAAEKTYLDALETGCLSPSDVEIAAEMLAMLQLEVSKIREVGLRNSRSHWKTFCGFFQGHTLIVQRCIWEIQDLSTHIEILKEEHLRERNLIPLAAVHLRRRRECNGII</sequence>
<feature type="transmembrane region" description="Helical" evidence="1">
    <location>
        <begin position="12"/>
        <end position="32"/>
    </location>
</feature>
<dbReference type="Proteomes" id="UP000620124">
    <property type="component" value="Unassembled WGS sequence"/>
</dbReference>
<gene>
    <name evidence="2" type="ORF">MVEN_00966000</name>
</gene>